<evidence type="ECO:0000313" key="2">
    <source>
        <dbReference type="Proteomes" id="UP001519460"/>
    </source>
</evidence>
<proteinExistence type="predicted"/>
<dbReference type="EMBL" id="JACVVK020000003">
    <property type="protein sequence ID" value="KAK7507894.1"/>
    <property type="molecule type" value="Genomic_DNA"/>
</dbReference>
<protein>
    <submittedName>
        <fullName evidence="1">Uncharacterized protein</fullName>
    </submittedName>
</protein>
<dbReference type="Proteomes" id="UP001519460">
    <property type="component" value="Unassembled WGS sequence"/>
</dbReference>
<name>A0ABD0M8Y4_9CAEN</name>
<gene>
    <name evidence="1" type="ORF">BaRGS_00000859</name>
</gene>
<dbReference type="AlphaFoldDB" id="A0ABD0M8Y4"/>
<sequence length="120" mass="13352">MNDRRKSSRLGWAVRSIDSFVCAPEGKKLVVCIGCGMLRNLRPERERQTTHRAGVALGGVECVDASSRLAEPPHRPVCILYALTSNTVIPSKQGTTTIPKCYYQRKMLIGFQSVLCLHCF</sequence>
<reference evidence="1 2" key="1">
    <citation type="journal article" date="2023" name="Sci. Data">
        <title>Genome assembly of the Korean intertidal mud-creeper Batillaria attramentaria.</title>
        <authorList>
            <person name="Patra A.K."/>
            <person name="Ho P.T."/>
            <person name="Jun S."/>
            <person name="Lee S.J."/>
            <person name="Kim Y."/>
            <person name="Won Y.J."/>
        </authorList>
    </citation>
    <scope>NUCLEOTIDE SEQUENCE [LARGE SCALE GENOMIC DNA]</scope>
    <source>
        <strain evidence="1">Wonlab-2016</strain>
    </source>
</reference>
<keyword evidence="2" id="KW-1185">Reference proteome</keyword>
<comment type="caution">
    <text evidence="1">The sequence shown here is derived from an EMBL/GenBank/DDBJ whole genome shotgun (WGS) entry which is preliminary data.</text>
</comment>
<accession>A0ABD0M8Y4</accession>
<organism evidence="1 2">
    <name type="scientific">Batillaria attramentaria</name>
    <dbReference type="NCBI Taxonomy" id="370345"/>
    <lineage>
        <taxon>Eukaryota</taxon>
        <taxon>Metazoa</taxon>
        <taxon>Spiralia</taxon>
        <taxon>Lophotrochozoa</taxon>
        <taxon>Mollusca</taxon>
        <taxon>Gastropoda</taxon>
        <taxon>Caenogastropoda</taxon>
        <taxon>Sorbeoconcha</taxon>
        <taxon>Cerithioidea</taxon>
        <taxon>Batillariidae</taxon>
        <taxon>Batillaria</taxon>
    </lineage>
</organism>
<evidence type="ECO:0000313" key="1">
    <source>
        <dbReference type="EMBL" id="KAK7507894.1"/>
    </source>
</evidence>